<dbReference type="EMBL" id="WRXN01000001">
    <property type="protein sequence ID" value="MVT07570.1"/>
    <property type="molecule type" value="Genomic_DNA"/>
</dbReference>
<evidence type="ECO:0008006" key="3">
    <source>
        <dbReference type="Google" id="ProtNLM"/>
    </source>
</evidence>
<keyword evidence="2" id="KW-1185">Reference proteome</keyword>
<protein>
    <recommendedName>
        <fullName evidence="3">Lysophospholipase L1-like esterase</fullName>
    </recommendedName>
</protein>
<dbReference type="InterPro" id="IPR036514">
    <property type="entry name" value="SGNH_hydro_sf"/>
</dbReference>
<dbReference type="RefSeq" id="WP_157304958.1">
    <property type="nucleotide sequence ID" value="NZ_WRXN01000001.1"/>
</dbReference>
<evidence type="ECO:0000313" key="1">
    <source>
        <dbReference type="EMBL" id="MVT07570.1"/>
    </source>
</evidence>
<dbReference type="SUPFAM" id="SSF52266">
    <property type="entry name" value="SGNH hydrolase"/>
    <property type="match status" value="1"/>
</dbReference>
<reference evidence="1 2" key="1">
    <citation type="submission" date="2019-12" db="EMBL/GenBank/DDBJ databases">
        <title>Chitinophaga sp. strain ysch24 (GDMCC 1.1355), whole genome shotgun sequence.</title>
        <authorList>
            <person name="Zhang X."/>
        </authorList>
    </citation>
    <scope>NUCLEOTIDE SEQUENCE [LARGE SCALE GENOMIC DNA]</scope>
    <source>
        <strain evidence="2">ysch24</strain>
    </source>
</reference>
<dbReference type="AlphaFoldDB" id="A0A7K1TZT9"/>
<dbReference type="Gene3D" id="2.60.120.1360">
    <property type="match status" value="1"/>
</dbReference>
<name>A0A7K1TZT9_9BACT</name>
<accession>A0A7K1TZT9</accession>
<evidence type="ECO:0000313" key="2">
    <source>
        <dbReference type="Proteomes" id="UP000461730"/>
    </source>
</evidence>
<dbReference type="Proteomes" id="UP000461730">
    <property type="component" value="Unassembled WGS sequence"/>
</dbReference>
<dbReference type="Gene3D" id="3.40.50.1110">
    <property type="entry name" value="SGNH hydrolase"/>
    <property type="match status" value="1"/>
</dbReference>
<organism evidence="1 2">
    <name type="scientific">Chitinophaga tropicalis</name>
    <dbReference type="NCBI Taxonomy" id="2683588"/>
    <lineage>
        <taxon>Bacteria</taxon>
        <taxon>Pseudomonadati</taxon>
        <taxon>Bacteroidota</taxon>
        <taxon>Chitinophagia</taxon>
        <taxon>Chitinophagales</taxon>
        <taxon>Chitinophagaceae</taxon>
        <taxon>Chitinophaga</taxon>
    </lineage>
</organism>
<comment type="caution">
    <text evidence="1">The sequence shown here is derived from an EMBL/GenBank/DDBJ whole genome shotgun (WGS) entry which is preliminary data.</text>
</comment>
<gene>
    <name evidence="1" type="ORF">GO493_04800</name>
</gene>
<sequence>MCLLALSLANNSFSYKDFTSRPLDLLADIRKEATEPQKQDSALLAAATDTVTTNPQDSASQLPGIPDPDHLHDFNTYTGIINYHLPASAGDATVTAGLQHFLDALAGLKTGQRKKVRIAYFGDSMIEGDLITEDLRDSLQLVFGGAGVGFVPITSVVAGFRTTITHTFSKDWKDYSYKALPPSNLFLGISGHTFVPGESSWTRYAPVRKQRMDKFQEVSLLYGPSSSANISVNDRSYTLSGQLPVNKISWKLDSAQQKQALTIKWAGGPAAPFYGVCFESDSGVFVDNYSFRGISGIELGKLSGRLLQQMQTEHPYDLVVLHYGANVLWKPELTEYNNWYGNPMRKVMDSLRNDLPNTSFLVITTADKSYKKNGSYITAPGVTALLKVQHDIAREHGAAYWNLYAAMGGHNSMIHWVEGDTVLANKDYTHFNRQGAARVGALLYKAMMDEYKQVEQQ</sequence>
<proteinExistence type="predicted"/>
<dbReference type="GO" id="GO:0016788">
    <property type="term" value="F:hydrolase activity, acting on ester bonds"/>
    <property type="evidence" value="ECO:0007669"/>
    <property type="project" value="UniProtKB-ARBA"/>
</dbReference>